<dbReference type="GO" id="GO:0005524">
    <property type="term" value="F:ATP binding"/>
    <property type="evidence" value="ECO:0007669"/>
    <property type="project" value="UniProtKB-KW"/>
</dbReference>
<dbReference type="PROSITE" id="PS50893">
    <property type="entry name" value="ABC_TRANSPORTER_2"/>
    <property type="match status" value="1"/>
</dbReference>
<evidence type="ECO:0000313" key="7">
    <source>
        <dbReference type="EMBL" id="MFC6152381.1"/>
    </source>
</evidence>
<comment type="caution">
    <text evidence="7">The sequence shown here is derived from an EMBL/GenBank/DDBJ whole genome shotgun (WGS) entry which is preliminary data.</text>
</comment>
<dbReference type="InterPro" id="IPR017871">
    <property type="entry name" value="ABC_transporter-like_CS"/>
</dbReference>
<name>A0ABW1QSC2_9ACTN</name>
<sequence>MTSSPALVVDGIHASYGPLQVLFDSSLRVERGEMVALLGPNGVGKSTLLKVIGGLLTPDAGTVSILGQDLTSAPTRKRVEAGLCQVVGQSSFPSMSVVENLLMHGYTNSDRKWTKEATEAALAVFPRLNARRNQAASTLSGGERQMLALAKTIVGDPKLLVVDEFSLGLAPVVVGGLMDLVRRLNERGASILLVEQSVNVALSLVHRAYVMEKGTMIAEEDAAVLAADPERVAALMLGGHAEAHA</sequence>
<comment type="similarity">
    <text evidence="1">Belongs to the ABC transporter superfamily.</text>
</comment>
<dbReference type="InterPro" id="IPR052156">
    <property type="entry name" value="BCAA_Transport_ATP-bd_LivF"/>
</dbReference>
<dbReference type="PANTHER" id="PTHR43820">
    <property type="entry name" value="HIGH-AFFINITY BRANCHED-CHAIN AMINO ACID TRANSPORT ATP-BINDING PROTEIN LIVF"/>
    <property type="match status" value="1"/>
</dbReference>
<dbReference type="InterPro" id="IPR003593">
    <property type="entry name" value="AAA+_ATPase"/>
</dbReference>
<keyword evidence="5" id="KW-0029">Amino-acid transport</keyword>
<evidence type="ECO:0000313" key="8">
    <source>
        <dbReference type="Proteomes" id="UP001596098"/>
    </source>
</evidence>
<keyword evidence="8" id="KW-1185">Reference proteome</keyword>
<evidence type="ECO:0000256" key="3">
    <source>
        <dbReference type="ARBA" id="ARBA00022741"/>
    </source>
</evidence>
<reference evidence="8" key="1">
    <citation type="journal article" date="2019" name="Int. J. Syst. Evol. Microbiol.">
        <title>The Global Catalogue of Microorganisms (GCM) 10K type strain sequencing project: providing services to taxonomists for standard genome sequencing and annotation.</title>
        <authorList>
            <consortium name="The Broad Institute Genomics Platform"/>
            <consortium name="The Broad Institute Genome Sequencing Center for Infectious Disease"/>
            <person name="Wu L."/>
            <person name="Ma J."/>
        </authorList>
    </citation>
    <scope>NUCLEOTIDE SEQUENCE [LARGE SCALE GENOMIC DNA]</scope>
    <source>
        <strain evidence="8">DFY28</strain>
    </source>
</reference>
<evidence type="ECO:0000256" key="4">
    <source>
        <dbReference type="ARBA" id="ARBA00022840"/>
    </source>
</evidence>
<keyword evidence="4 7" id="KW-0067">ATP-binding</keyword>
<dbReference type="CDD" id="cd03224">
    <property type="entry name" value="ABC_TM1139_LivF_branched"/>
    <property type="match status" value="1"/>
</dbReference>
<feature type="domain" description="ABC transporter" evidence="6">
    <location>
        <begin position="7"/>
        <end position="238"/>
    </location>
</feature>
<organism evidence="7 8">
    <name type="scientific">Nocardioides yefusunii</name>
    <dbReference type="NCBI Taxonomy" id="2500546"/>
    <lineage>
        <taxon>Bacteria</taxon>
        <taxon>Bacillati</taxon>
        <taxon>Actinomycetota</taxon>
        <taxon>Actinomycetes</taxon>
        <taxon>Propionibacteriales</taxon>
        <taxon>Nocardioidaceae</taxon>
        <taxon>Nocardioides</taxon>
    </lineage>
</organism>
<protein>
    <submittedName>
        <fullName evidence="7">ABC transporter ATP-binding protein</fullName>
    </submittedName>
</protein>
<gene>
    <name evidence="7" type="ORF">ACFPWU_01715</name>
</gene>
<keyword evidence="2" id="KW-0813">Transport</keyword>
<dbReference type="EMBL" id="JBHSQI010000001">
    <property type="protein sequence ID" value="MFC6152381.1"/>
    <property type="molecule type" value="Genomic_DNA"/>
</dbReference>
<dbReference type="RefSeq" id="WP_128220611.1">
    <property type="nucleotide sequence ID" value="NZ_CP034929.1"/>
</dbReference>
<dbReference type="InterPro" id="IPR027417">
    <property type="entry name" value="P-loop_NTPase"/>
</dbReference>
<keyword evidence="3" id="KW-0547">Nucleotide-binding</keyword>
<dbReference type="SMART" id="SM00382">
    <property type="entry name" value="AAA"/>
    <property type="match status" value="1"/>
</dbReference>
<evidence type="ECO:0000256" key="2">
    <source>
        <dbReference type="ARBA" id="ARBA00022448"/>
    </source>
</evidence>
<evidence type="ECO:0000259" key="6">
    <source>
        <dbReference type="PROSITE" id="PS50893"/>
    </source>
</evidence>
<dbReference type="SUPFAM" id="SSF52540">
    <property type="entry name" value="P-loop containing nucleoside triphosphate hydrolases"/>
    <property type="match status" value="1"/>
</dbReference>
<dbReference type="PROSITE" id="PS00211">
    <property type="entry name" value="ABC_TRANSPORTER_1"/>
    <property type="match status" value="1"/>
</dbReference>
<dbReference type="InterPro" id="IPR003439">
    <property type="entry name" value="ABC_transporter-like_ATP-bd"/>
</dbReference>
<dbReference type="Proteomes" id="UP001596098">
    <property type="component" value="Unassembled WGS sequence"/>
</dbReference>
<evidence type="ECO:0000256" key="1">
    <source>
        <dbReference type="ARBA" id="ARBA00005417"/>
    </source>
</evidence>
<dbReference type="Pfam" id="PF00005">
    <property type="entry name" value="ABC_tran"/>
    <property type="match status" value="1"/>
</dbReference>
<dbReference type="PANTHER" id="PTHR43820:SF4">
    <property type="entry name" value="HIGH-AFFINITY BRANCHED-CHAIN AMINO ACID TRANSPORT ATP-BINDING PROTEIN LIVF"/>
    <property type="match status" value="1"/>
</dbReference>
<evidence type="ECO:0000256" key="5">
    <source>
        <dbReference type="ARBA" id="ARBA00022970"/>
    </source>
</evidence>
<accession>A0ABW1QSC2</accession>
<proteinExistence type="inferred from homology"/>
<dbReference type="Gene3D" id="3.40.50.300">
    <property type="entry name" value="P-loop containing nucleotide triphosphate hydrolases"/>
    <property type="match status" value="1"/>
</dbReference>